<evidence type="ECO:0000256" key="9">
    <source>
        <dbReference type="SAM" id="Phobius"/>
    </source>
</evidence>
<keyword evidence="11" id="KW-1185">Reference proteome</keyword>
<dbReference type="InterPro" id="IPR052157">
    <property type="entry name" value="BCAA_transport_permease"/>
</dbReference>
<comment type="subcellular location">
    <subcellularLocation>
        <location evidence="1">Cell membrane</location>
        <topology evidence="1">Multi-pass membrane protein</topology>
    </subcellularLocation>
</comment>
<keyword evidence="4 9" id="KW-0812">Transmembrane</keyword>
<keyword evidence="3" id="KW-1003">Cell membrane</keyword>
<sequence>MVDVNAVNLATNVLLLGALYSLVAIGFTLIFGVGGVLNLAHGAVLSIGAYSAVAVVRATGSVPLAAVAAAAGAGLFSLAFYKGMIRYARESPVLVLILTLVMGLVIEQVVLVAFGGQALAVPSLLAGQTEVAGQRLSNNRVFVFALSWLLIGGLFYFVNRTKTGQAILATSMSEKGAALVGIEADRVYTYTWILAGVLAGLAGLFLASFQTATPLMGRTPLLLSFSIVVIGGLGSIRGSVIGAYLISFLDQVTVTLVSTRLAGVSALVVLVLVLLIKPEGLFGRELAEH</sequence>
<protein>
    <submittedName>
        <fullName evidence="10">Branched-chain amino acid ABC transporter permease</fullName>
    </submittedName>
</protein>
<organism evidence="10 11">
    <name type="scientific">Halosegnis marinus</name>
    <dbReference type="NCBI Taxonomy" id="3034023"/>
    <lineage>
        <taxon>Archaea</taxon>
        <taxon>Methanobacteriati</taxon>
        <taxon>Methanobacteriota</taxon>
        <taxon>Stenosarchaea group</taxon>
        <taxon>Halobacteria</taxon>
        <taxon>Halobacteriales</taxon>
        <taxon>Natronomonadaceae</taxon>
        <taxon>Halosegnis</taxon>
    </lineage>
</organism>
<dbReference type="InterPro" id="IPR001851">
    <property type="entry name" value="ABC_transp_permease"/>
</dbReference>
<dbReference type="Pfam" id="PF02653">
    <property type="entry name" value="BPD_transp_2"/>
    <property type="match status" value="1"/>
</dbReference>
<evidence type="ECO:0000313" key="11">
    <source>
        <dbReference type="Proteomes" id="UP001596398"/>
    </source>
</evidence>
<evidence type="ECO:0000256" key="1">
    <source>
        <dbReference type="ARBA" id="ARBA00004651"/>
    </source>
</evidence>
<feature type="transmembrane region" description="Helical" evidence="9">
    <location>
        <begin position="252"/>
        <end position="276"/>
    </location>
</feature>
<dbReference type="RefSeq" id="WP_276234371.1">
    <property type="nucleotide sequence ID" value="NZ_CP119802.1"/>
</dbReference>
<dbReference type="PANTHER" id="PTHR11795:SF450">
    <property type="entry name" value="ABC TRANSPORTER PERMEASE PROTEIN"/>
    <property type="match status" value="1"/>
</dbReference>
<evidence type="ECO:0000256" key="4">
    <source>
        <dbReference type="ARBA" id="ARBA00022692"/>
    </source>
</evidence>
<accession>A0ABD5ZSQ8</accession>
<comment type="similarity">
    <text evidence="8">Belongs to the binding-protein-dependent transport system permease family. LivHM subfamily.</text>
</comment>
<feature type="transmembrane region" description="Helical" evidence="9">
    <location>
        <begin position="221"/>
        <end position="246"/>
    </location>
</feature>
<gene>
    <name evidence="10" type="ORF">ACFQJ4_12895</name>
</gene>
<feature type="transmembrane region" description="Helical" evidence="9">
    <location>
        <begin position="190"/>
        <end position="209"/>
    </location>
</feature>
<dbReference type="GO" id="GO:0006865">
    <property type="term" value="P:amino acid transport"/>
    <property type="evidence" value="ECO:0007669"/>
    <property type="project" value="UniProtKB-KW"/>
</dbReference>
<dbReference type="EMBL" id="JBHTAP010000001">
    <property type="protein sequence ID" value="MFC7236214.1"/>
    <property type="molecule type" value="Genomic_DNA"/>
</dbReference>
<keyword evidence="6 9" id="KW-1133">Transmembrane helix</keyword>
<keyword evidence="5" id="KW-0029">Amino-acid transport</keyword>
<keyword evidence="2" id="KW-0813">Transport</keyword>
<comment type="caution">
    <text evidence="10">The sequence shown here is derived from an EMBL/GenBank/DDBJ whole genome shotgun (WGS) entry which is preliminary data.</text>
</comment>
<evidence type="ECO:0000256" key="8">
    <source>
        <dbReference type="ARBA" id="ARBA00037998"/>
    </source>
</evidence>
<evidence type="ECO:0000256" key="7">
    <source>
        <dbReference type="ARBA" id="ARBA00023136"/>
    </source>
</evidence>
<dbReference type="CDD" id="cd06582">
    <property type="entry name" value="TM_PBP1_LivH_like"/>
    <property type="match status" value="1"/>
</dbReference>
<feature type="transmembrane region" description="Helical" evidence="9">
    <location>
        <begin position="141"/>
        <end position="159"/>
    </location>
</feature>
<keyword evidence="7 9" id="KW-0472">Membrane</keyword>
<evidence type="ECO:0000256" key="2">
    <source>
        <dbReference type="ARBA" id="ARBA00022448"/>
    </source>
</evidence>
<dbReference type="GO" id="GO:0005886">
    <property type="term" value="C:plasma membrane"/>
    <property type="evidence" value="ECO:0007669"/>
    <property type="project" value="UniProtKB-SubCell"/>
</dbReference>
<evidence type="ECO:0000256" key="3">
    <source>
        <dbReference type="ARBA" id="ARBA00022475"/>
    </source>
</evidence>
<evidence type="ECO:0000313" key="10">
    <source>
        <dbReference type="EMBL" id="MFC7236214.1"/>
    </source>
</evidence>
<feature type="transmembrane region" description="Helical" evidence="9">
    <location>
        <begin position="12"/>
        <end position="32"/>
    </location>
</feature>
<dbReference type="PANTHER" id="PTHR11795">
    <property type="entry name" value="BRANCHED-CHAIN AMINO ACID TRANSPORT SYSTEM PERMEASE PROTEIN LIVH"/>
    <property type="match status" value="1"/>
</dbReference>
<name>A0ABD5ZSQ8_9EURY</name>
<dbReference type="AlphaFoldDB" id="A0ABD5ZSQ8"/>
<proteinExistence type="inferred from homology"/>
<feature type="transmembrane region" description="Helical" evidence="9">
    <location>
        <begin position="62"/>
        <end position="81"/>
    </location>
</feature>
<evidence type="ECO:0000256" key="6">
    <source>
        <dbReference type="ARBA" id="ARBA00022989"/>
    </source>
</evidence>
<feature type="transmembrane region" description="Helical" evidence="9">
    <location>
        <begin position="93"/>
        <end position="121"/>
    </location>
</feature>
<reference evidence="10 11" key="1">
    <citation type="journal article" date="2019" name="Int. J. Syst. Evol. Microbiol.">
        <title>The Global Catalogue of Microorganisms (GCM) 10K type strain sequencing project: providing services to taxonomists for standard genome sequencing and annotation.</title>
        <authorList>
            <consortium name="The Broad Institute Genomics Platform"/>
            <consortium name="The Broad Institute Genome Sequencing Center for Infectious Disease"/>
            <person name="Wu L."/>
            <person name="Ma J."/>
        </authorList>
    </citation>
    <scope>NUCLEOTIDE SEQUENCE [LARGE SCALE GENOMIC DNA]</scope>
    <source>
        <strain evidence="10 11">DT85</strain>
    </source>
</reference>
<dbReference type="GeneID" id="79267925"/>
<dbReference type="Proteomes" id="UP001596398">
    <property type="component" value="Unassembled WGS sequence"/>
</dbReference>
<evidence type="ECO:0000256" key="5">
    <source>
        <dbReference type="ARBA" id="ARBA00022970"/>
    </source>
</evidence>